<dbReference type="RefSeq" id="XP_046055012.1">
    <property type="nucleotide sequence ID" value="XM_046185003.1"/>
</dbReference>
<dbReference type="Proteomes" id="UP000720189">
    <property type="component" value="Unassembled WGS sequence"/>
</dbReference>
<name>A0A9P9KRH6_FUSRE</name>
<feature type="transmembrane region" description="Helical" evidence="1">
    <location>
        <begin position="12"/>
        <end position="33"/>
    </location>
</feature>
<dbReference type="AlphaFoldDB" id="A0A9P9KRH6"/>
<dbReference type="GeneID" id="70214957"/>
<evidence type="ECO:0000313" key="3">
    <source>
        <dbReference type="Proteomes" id="UP000720189"/>
    </source>
</evidence>
<dbReference type="EMBL" id="JAGMUX010000002">
    <property type="protein sequence ID" value="KAH7267193.1"/>
    <property type="molecule type" value="Genomic_DNA"/>
</dbReference>
<comment type="caution">
    <text evidence="2">The sequence shown here is derived from an EMBL/GenBank/DDBJ whole genome shotgun (WGS) entry which is preliminary data.</text>
</comment>
<sequence length="113" mass="12877">MQAAYEFGSQGTLIIAATLVLCLTPGRYIHVVVYALRVNFPSPFFVHNFLSFIRFYLASVRVLTGTLGSSFDWSDAKRSTATRVRFPRVLIILLINGHHPQFFITPQKRHSTY</sequence>
<keyword evidence="1" id="KW-0812">Transmembrane</keyword>
<reference evidence="2" key="1">
    <citation type="journal article" date="2021" name="Nat. Commun.">
        <title>Genetic determinants of endophytism in the Arabidopsis root mycobiome.</title>
        <authorList>
            <person name="Mesny F."/>
            <person name="Miyauchi S."/>
            <person name="Thiergart T."/>
            <person name="Pickel B."/>
            <person name="Atanasova L."/>
            <person name="Karlsson M."/>
            <person name="Huettel B."/>
            <person name="Barry K.W."/>
            <person name="Haridas S."/>
            <person name="Chen C."/>
            <person name="Bauer D."/>
            <person name="Andreopoulos W."/>
            <person name="Pangilinan J."/>
            <person name="LaButti K."/>
            <person name="Riley R."/>
            <person name="Lipzen A."/>
            <person name="Clum A."/>
            <person name="Drula E."/>
            <person name="Henrissat B."/>
            <person name="Kohler A."/>
            <person name="Grigoriev I.V."/>
            <person name="Martin F.M."/>
            <person name="Hacquard S."/>
        </authorList>
    </citation>
    <scope>NUCLEOTIDE SEQUENCE</scope>
    <source>
        <strain evidence="2">MPI-CAGE-AT-0023</strain>
    </source>
</reference>
<accession>A0A9P9KRH6</accession>
<keyword evidence="1" id="KW-0472">Membrane</keyword>
<keyword evidence="3" id="KW-1185">Reference proteome</keyword>
<keyword evidence="1" id="KW-1133">Transmembrane helix</keyword>
<feature type="transmembrane region" description="Helical" evidence="1">
    <location>
        <begin position="53"/>
        <end position="73"/>
    </location>
</feature>
<evidence type="ECO:0000256" key="1">
    <source>
        <dbReference type="SAM" id="Phobius"/>
    </source>
</evidence>
<protein>
    <submittedName>
        <fullName evidence="2">Uncharacterized protein</fullName>
    </submittedName>
</protein>
<organism evidence="2 3">
    <name type="scientific">Fusarium redolens</name>
    <dbReference type="NCBI Taxonomy" id="48865"/>
    <lineage>
        <taxon>Eukaryota</taxon>
        <taxon>Fungi</taxon>
        <taxon>Dikarya</taxon>
        <taxon>Ascomycota</taxon>
        <taxon>Pezizomycotina</taxon>
        <taxon>Sordariomycetes</taxon>
        <taxon>Hypocreomycetidae</taxon>
        <taxon>Hypocreales</taxon>
        <taxon>Nectriaceae</taxon>
        <taxon>Fusarium</taxon>
        <taxon>Fusarium redolens species complex</taxon>
    </lineage>
</organism>
<proteinExistence type="predicted"/>
<evidence type="ECO:0000313" key="2">
    <source>
        <dbReference type="EMBL" id="KAH7267193.1"/>
    </source>
</evidence>
<gene>
    <name evidence="2" type="ORF">BKA55DRAFT_168209</name>
</gene>